<evidence type="ECO:0000313" key="2">
    <source>
        <dbReference type="Proteomes" id="UP000092460"/>
    </source>
</evidence>
<dbReference type="AlphaFoldDB" id="A0A1B0BKU0"/>
<evidence type="ECO:0000313" key="1">
    <source>
        <dbReference type="EnsemblMetazoa" id="GPPI033311-PA"/>
    </source>
</evidence>
<proteinExistence type="predicted"/>
<dbReference type="VEuPathDB" id="VectorBase:GPPI033311"/>
<dbReference type="EMBL" id="JXJN01016023">
    <property type="status" value="NOT_ANNOTATED_CDS"/>
    <property type="molecule type" value="Genomic_DNA"/>
</dbReference>
<organism evidence="1 2">
    <name type="scientific">Glossina palpalis gambiensis</name>
    <dbReference type="NCBI Taxonomy" id="67801"/>
    <lineage>
        <taxon>Eukaryota</taxon>
        <taxon>Metazoa</taxon>
        <taxon>Ecdysozoa</taxon>
        <taxon>Arthropoda</taxon>
        <taxon>Hexapoda</taxon>
        <taxon>Insecta</taxon>
        <taxon>Pterygota</taxon>
        <taxon>Neoptera</taxon>
        <taxon>Endopterygota</taxon>
        <taxon>Diptera</taxon>
        <taxon>Brachycera</taxon>
        <taxon>Muscomorpha</taxon>
        <taxon>Hippoboscoidea</taxon>
        <taxon>Glossinidae</taxon>
        <taxon>Glossina</taxon>
    </lineage>
</organism>
<reference evidence="2" key="1">
    <citation type="submission" date="2015-01" db="EMBL/GenBank/DDBJ databases">
        <authorList>
            <person name="Aksoy S."/>
            <person name="Warren W."/>
            <person name="Wilson R.K."/>
        </authorList>
    </citation>
    <scope>NUCLEOTIDE SEQUENCE [LARGE SCALE GENOMIC DNA]</scope>
    <source>
        <strain evidence="2">IAEA</strain>
    </source>
</reference>
<name>A0A1B0BKU0_9MUSC</name>
<keyword evidence="2" id="KW-1185">Reference proteome</keyword>
<dbReference type="EnsemblMetazoa" id="GPPI033311-RA">
    <property type="protein sequence ID" value="GPPI033311-PA"/>
    <property type="gene ID" value="GPPI033311"/>
</dbReference>
<dbReference type="Proteomes" id="UP000092460">
    <property type="component" value="Unassembled WGS sequence"/>
</dbReference>
<sequence>MANHLVGDQSSIPDPLTPDRLHFTAVDLTDLFDNTSVPAVVKKL</sequence>
<protein>
    <submittedName>
        <fullName evidence="1">Uncharacterized protein</fullName>
    </submittedName>
</protein>
<accession>A0A1B0BKU0</accession>
<reference evidence="1" key="2">
    <citation type="submission" date="2020-05" db="UniProtKB">
        <authorList>
            <consortium name="EnsemblMetazoa"/>
        </authorList>
    </citation>
    <scope>IDENTIFICATION</scope>
    <source>
        <strain evidence="1">IAEA</strain>
    </source>
</reference>